<dbReference type="EMBL" id="CP036526">
    <property type="protein sequence ID" value="QDT12572.1"/>
    <property type="molecule type" value="Genomic_DNA"/>
</dbReference>
<evidence type="ECO:0000256" key="2">
    <source>
        <dbReference type="ARBA" id="ARBA00022833"/>
    </source>
</evidence>
<protein>
    <recommendedName>
        <fullName evidence="3">DNA gyrase inhibitor YacG</fullName>
    </recommendedName>
</protein>
<keyword evidence="1 3" id="KW-0479">Metal-binding</keyword>
<comment type="similarity">
    <text evidence="3">Belongs to the DNA gyrase inhibitor YacG family.</text>
</comment>
<dbReference type="GO" id="GO:0006355">
    <property type="term" value="P:regulation of DNA-templated transcription"/>
    <property type="evidence" value="ECO:0007669"/>
    <property type="project" value="InterPro"/>
</dbReference>
<dbReference type="Proteomes" id="UP000319817">
    <property type="component" value="Chromosome"/>
</dbReference>
<dbReference type="GO" id="GO:0008657">
    <property type="term" value="F:DNA topoisomerase type II (double strand cut, ATP-hydrolyzing) inhibitor activity"/>
    <property type="evidence" value="ECO:0007669"/>
    <property type="project" value="UniProtKB-UniRule"/>
</dbReference>
<evidence type="ECO:0000256" key="1">
    <source>
        <dbReference type="ARBA" id="ARBA00022723"/>
    </source>
</evidence>
<gene>
    <name evidence="3 5" type="primary">yacG</name>
    <name evidence="5" type="ORF">K239x_45820</name>
</gene>
<evidence type="ECO:0000313" key="6">
    <source>
        <dbReference type="Proteomes" id="UP000319817"/>
    </source>
</evidence>
<sequence length="81" mass="8962">MGTQSNQNPQADRAPMPMKCSTCGLDFLLDETEAPPFCSQRCRMIDLGRWLDEEIGVPHEGGPEPGKMNHSIDDDEEAQDA</sequence>
<dbReference type="Gene3D" id="3.30.50.10">
    <property type="entry name" value="Erythroid Transcription Factor GATA-1, subunit A"/>
    <property type="match status" value="1"/>
</dbReference>
<evidence type="ECO:0000313" key="5">
    <source>
        <dbReference type="EMBL" id="QDT12572.1"/>
    </source>
</evidence>
<dbReference type="PANTHER" id="PTHR36150:SF1">
    <property type="entry name" value="DNA GYRASE INHIBITOR YACG"/>
    <property type="match status" value="1"/>
</dbReference>
<proteinExistence type="inferred from homology"/>
<organism evidence="5 6">
    <name type="scientific">Stieleria marina</name>
    <dbReference type="NCBI Taxonomy" id="1930275"/>
    <lineage>
        <taxon>Bacteria</taxon>
        <taxon>Pseudomonadati</taxon>
        <taxon>Planctomycetota</taxon>
        <taxon>Planctomycetia</taxon>
        <taxon>Pirellulales</taxon>
        <taxon>Pirellulaceae</taxon>
        <taxon>Stieleria</taxon>
    </lineage>
</organism>
<feature type="binding site" evidence="3">
    <location>
        <position position="42"/>
    </location>
    <ligand>
        <name>Zn(2+)</name>
        <dbReference type="ChEBI" id="CHEBI:29105"/>
    </ligand>
</feature>
<feature type="binding site" evidence="3">
    <location>
        <position position="23"/>
    </location>
    <ligand>
        <name>Zn(2+)</name>
        <dbReference type="ChEBI" id="CHEBI:29105"/>
    </ligand>
</feature>
<keyword evidence="6" id="KW-1185">Reference proteome</keyword>
<feature type="region of interest" description="Disordered" evidence="4">
    <location>
        <begin position="55"/>
        <end position="81"/>
    </location>
</feature>
<comment type="function">
    <text evidence="3">Inhibits all the catalytic activities of DNA gyrase by preventing its interaction with DNA. Acts by binding directly to the C-terminal domain of GyrB, which probably disrupts DNA binding by the gyrase.</text>
</comment>
<evidence type="ECO:0000256" key="4">
    <source>
        <dbReference type="SAM" id="MobiDB-lite"/>
    </source>
</evidence>
<name>A0A517NZP4_9BACT</name>
<comment type="subunit">
    <text evidence="3">Interacts with GyrB.</text>
</comment>
<dbReference type="SUPFAM" id="SSF57716">
    <property type="entry name" value="Glucocorticoid receptor-like (DNA-binding domain)"/>
    <property type="match status" value="1"/>
</dbReference>
<dbReference type="GO" id="GO:0008270">
    <property type="term" value="F:zinc ion binding"/>
    <property type="evidence" value="ECO:0007669"/>
    <property type="project" value="UniProtKB-UniRule"/>
</dbReference>
<comment type="cofactor">
    <cofactor evidence="3">
        <name>Zn(2+)</name>
        <dbReference type="ChEBI" id="CHEBI:29105"/>
    </cofactor>
    <text evidence="3">Binds 1 zinc ion.</text>
</comment>
<dbReference type="PANTHER" id="PTHR36150">
    <property type="entry name" value="DNA GYRASE INHIBITOR YACG"/>
    <property type="match status" value="1"/>
</dbReference>
<feature type="binding site" evidence="3">
    <location>
        <position position="38"/>
    </location>
    <ligand>
        <name>Zn(2+)</name>
        <dbReference type="ChEBI" id="CHEBI:29105"/>
    </ligand>
</feature>
<feature type="binding site" evidence="3">
    <location>
        <position position="20"/>
    </location>
    <ligand>
        <name>Zn(2+)</name>
        <dbReference type="ChEBI" id="CHEBI:29105"/>
    </ligand>
</feature>
<keyword evidence="2 3" id="KW-0862">Zinc</keyword>
<dbReference type="Pfam" id="PF03884">
    <property type="entry name" value="YacG"/>
    <property type="match status" value="1"/>
</dbReference>
<dbReference type="InterPro" id="IPR013088">
    <property type="entry name" value="Znf_NHR/GATA"/>
</dbReference>
<dbReference type="HAMAP" id="MF_00649">
    <property type="entry name" value="DNA_gyrase_inhibitor_YacG"/>
    <property type="match status" value="1"/>
</dbReference>
<reference evidence="5 6" key="1">
    <citation type="submission" date="2019-02" db="EMBL/GenBank/DDBJ databases">
        <title>Deep-cultivation of Planctomycetes and their phenomic and genomic characterization uncovers novel biology.</title>
        <authorList>
            <person name="Wiegand S."/>
            <person name="Jogler M."/>
            <person name="Boedeker C."/>
            <person name="Pinto D."/>
            <person name="Vollmers J."/>
            <person name="Rivas-Marin E."/>
            <person name="Kohn T."/>
            <person name="Peeters S.H."/>
            <person name="Heuer A."/>
            <person name="Rast P."/>
            <person name="Oberbeckmann S."/>
            <person name="Bunk B."/>
            <person name="Jeske O."/>
            <person name="Meyerdierks A."/>
            <person name="Storesund J.E."/>
            <person name="Kallscheuer N."/>
            <person name="Luecker S."/>
            <person name="Lage O.M."/>
            <person name="Pohl T."/>
            <person name="Merkel B.J."/>
            <person name="Hornburger P."/>
            <person name="Mueller R.-W."/>
            <person name="Bruemmer F."/>
            <person name="Labrenz M."/>
            <person name="Spormann A.M."/>
            <person name="Op den Camp H."/>
            <person name="Overmann J."/>
            <person name="Amann R."/>
            <person name="Jetten M.S.M."/>
            <person name="Mascher T."/>
            <person name="Medema M.H."/>
            <person name="Devos D.P."/>
            <person name="Kaster A.-K."/>
            <person name="Ovreas L."/>
            <person name="Rohde M."/>
            <person name="Galperin M.Y."/>
            <person name="Jogler C."/>
        </authorList>
    </citation>
    <scope>NUCLEOTIDE SEQUENCE [LARGE SCALE GENOMIC DNA]</scope>
    <source>
        <strain evidence="5 6">K23_9</strain>
    </source>
</reference>
<dbReference type="InterPro" id="IPR005584">
    <property type="entry name" value="DNA_gyrase_inhibitor_YacG"/>
</dbReference>
<accession>A0A517NZP4</accession>
<evidence type="ECO:0000256" key="3">
    <source>
        <dbReference type="HAMAP-Rule" id="MF_00649"/>
    </source>
</evidence>
<dbReference type="AlphaFoldDB" id="A0A517NZP4"/>